<dbReference type="SUPFAM" id="SSF47384">
    <property type="entry name" value="Homodimeric domain of signal transducing histidine kinase"/>
    <property type="match status" value="1"/>
</dbReference>
<dbReference type="InterPro" id="IPR036097">
    <property type="entry name" value="HisK_dim/P_sf"/>
</dbReference>
<keyword evidence="6" id="KW-0812">Transmembrane</keyword>
<reference evidence="12 13" key="1">
    <citation type="submission" date="2017-05" db="EMBL/GenBank/DDBJ databases">
        <title>Vagococcus spp. assemblies.</title>
        <authorList>
            <person name="Gulvik C.A."/>
        </authorList>
    </citation>
    <scope>NUCLEOTIDE SEQUENCE [LARGE SCALE GENOMIC DNA]</scope>
    <source>
        <strain evidence="12 13">DSM 24756</strain>
    </source>
</reference>
<dbReference type="SUPFAM" id="SSF55874">
    <property type="entry name" value="ATPase domain of HSP90 chaperone/DNA topoisomerase II/histidine kinase"/>
    <property type="match status" value="1"/>
</dbReference>
<dbReference type="Proteomes" id="UP000288669">
    <property type="component" value="Unassembled WGS sequence"/>
</dbReference>
<protein>
    <recommendedName>
        <fullName evidence="3">histidine kinase</fullName>
        <ecNumber evidence="3">2.7.13.3</ecNumber>
    </recommendedName>
</protein>
<evidence type="ECO:0000259" key="11">
    <source>
        <dbReference type="PROSITE" id="PS50109"/>
    </source>
</evidence>
<dbReference type="InterPro" id="IPR036890">
    <property type="entry name" value="HATPase_C_sf"/>
</dbReference>
<evidence type="ECO:0000256" key="9">
    <source>
        <dbReference type="ARBA" id="ARBA00023012"/>
    </source>
</evidence>
<evidence type="ECO:0000256" key="1">
    <source>
        <dbReference type="ARBA" id="ARBA00000085"/>
    </source>
</evidence>
<keyword evidence="9" id="KW-0902">Two-component regulatory system</keyword>
<evidence type="ECO:0000256" key="6">
    <source>
        <dbReference type="ARBA" id="ARBA00022692"/>
    </source>
</evidence>
<evidence type="ECO:0000313" key="13">
    <source>
        <dbReference type="Proteomes" id="UP000288669"/>
    </source>
</evidence>
<dbReference type="RefSeq" id="WP_126826646.1">
    <property type="nucleotide sequence ID" value="NZ_JBHLWU010000003.1"/>
</dbReference>
<sequence>MKEYESVYKALEHLSLALGNSVNENMKLQQEKEEQISFLIHDLKIPLTVVKGNTELLALENQEKKNLESYNDIEESIKEIEDYIQLIIDSNLNHKEQKDNSVQSLNIADIIDEFKKPGAFSIIKIDVCTVTIAEKIIYVNASDFYRALGNIIINAHERTPKHKKVKITIETEEKHLLITIEDFGNGFTEESLERGKKLFYTENKARHNKHYGLGLTFSTRIIESYGGVIEITNNQLNHGKVIVKIPLFDK</sequence>
<evidence type="ECO:0000256" key="3">
    <source>
        <dbReference type="ARBA" id="ARBA00012438"/>
    </source>
</evidence>
<evidence type="ECO:0000256" key="2">
    <source>
        <dbReference type="ARBA" id="ARBA00004141"/>
    </source>
</evidence>
<evidence type="ECO:0000256" key="4">
    <source>
        <dbReference type="ARBA" id="ARBA00022553"/>
    </source>
</evidence>
<evidence type="ECO:0000256" key="7">
    <source>
        <dbReference type="ARBA" id="ARBA00022777"/>
    </source>
</evidence>
<evidence type="ECO:0000256" key="8">
    <source>
        <dbReference type="ARBA" id="ARBA00022989"/>
    </source>
</evidence>
<dbReference type="GO" id="GO:0005886">
    <property type="term" value="C:plasma membrane"/>
    <property type="evidence" value="ECO:0007669"/>
    <property type="project" value="TreeGrafter"/>
</dbReference>
<comment type="subcellular location">
    <subcellularLocation>
        <location evidence="2">Membrane</location>
        <topology evidence="2">Multi-pass membrane protein</topology>
    </subcellularLocation>
</comment>
<dbReference type="InterPro" id="IPR005467">
    <property type="entry name" value="His_kinase_dom"/>
</dbReference>
<dbReference type="PANTHER" id="PTHR45528">
    <property type="entry name" value="SENSOR HISTIDINE KINASE CPXA"/>
    <property type="match status" value="1"/>
</dbReference>
<dbReference type="GO" id="GO:0000155">
    <property type="term" value="F:phosphorelay sensor kinase activity"/>
    <property type="evidence" value="ECO:0007669"/>
    <property type="project" value="InterPro"/>
</dbReference>
<evidence type="ECO:0000256" key="10">
    <source>
        <dbReference type="ARBA" id="ARBA00023136"/>
    </source>
</evidence>
<dbReference type="InterPro" id="IPR008358">
    <property type="entry name" value="Sig_transdc_His_kin/Pase_MprB"/>
</dbReference>
<organism evidence="12 13">
    <name type="scientific">Vagococcus entomophilus</name>
    <dbReference type="NCBI Taxonomy" id="1160095"/>
    <lineage>
        <taxon>Bacteria</taxon>
        <taxon>Bacillati</taxon>
        <taxon>Bacillota</taxon>
        <taxon>Bacilli</taxon>
        <taxon>Lactobacillales</taxon>
        <taxon>Enterococcaceae</taxon>
        <taxon>Vagococcus</taxon>
    </lineage>
</organism>
<dbReference type="Pfam" id="PF02518">
    <property type="entry name" value="HATPase_c"/>
    <property type="match status" value="1"/>
</dbReference>
<evidence type="ECO:0000313" key="12">
    <source>
        <dbReference type="EMBL" id="RSU06206.1"/>
    </source>
</evidence>
<dbReference type="SMART" id="SM00387">
    <property type="entry name" value="HATPase_c"/>
    <property type="match status" value="1"/>
</dbReference>
<dbReference type="PANTHER" id="PTHR45528:SF8">
    <property type="entry name" value="HISTIDINE KINASE"/>
    <property type="match status" value="1"/>
</dbReference>
<dbReference type="PROSITE" id="PS50109">
    <property type="entry name" value="HIS_KIN"/>
    <property type="match status" value="1"/>
</dbReference>
<keyword evidence="13" id="KW-1185">Reference proteome</keyword>
<feature type="domain" description="Histidine kinase" evidence="11">
    <location>
        <begin position="38"/>
        <end position="249"/>
    </location>
</feature>
<dbReference type="SMART" id="SM00388">
    <property type="entry name" value="HisKA"/>
    <property type="match status" value="1"/>
</dbReference>
<dbReference type="Gene3D" id="3.30.565.10">
    <property type="entry name" value="Histidine kinase-like ATPase, C-terminal domain"/>
    <property type="match status" value="1"/>
</dbReference>
<gene>
    <name evidence="12" type="ORF">CBF30_10845</name>
</gene>
<evidence type="ECO:0000256" key="5">
    <source>
        <dbReference type="ARBA" id="ARBA00022679"/>
    </source>
</evidence>
<dbReference type="InterPro" id="IPR050398">
    <property type="entry name" value="HssS/ArlS-like"/>
</dbReference>
<name>A0A430AF30_9ENTE</name>
<keyword evidence="7" id="KW-0418">Kinase</keyword>
<dbReference type="EMBL" id="NGJZ01000004">
    <property type="protein sequence ID" value="RSU06206.1"/>
    <property type="molecule type" value="Genomic_DNA"/>
</dbReference>
<accession>A0A430AF30</accession>
<dbReference type="AlphaFoldDB" id="A0A430AF30"/>
<keyword evidence="4" id="KW-0597">Phosphoprotein</keyword>
<keyword evidence="10" id="KW-0472">Membrane</keyword>
<comment type="caution">
    <text evidence="12">The sequence shown here is derived from an EMBL/GenBank/DDBJ whole genome shotgun (WGS) entry which is preliminary data.</text>
</comment>
<dbReference type="PRINTS" id="PR01780">
    <property type="entry name" value="LANTIREGPROT"/>
</dbReference>
<comment type="catalytic activity">
    <reaction evidence="1">
        <text>ATP + protein L-histidine = ADP + protein N-phospho-L-histidine.</text>
        <dbReference type="EC" id="2.7.13.3"/>
    </reaction>
</comment>
<dbReference type="InterPro" id="IPR003661">
    <property type="entry name" value="HisK_dim/P_dom"/>
</dbReference>
<dbReference type="Gene3D" id="1.10.287.130">
    <property type="match status" value="1"/>
</dbReference>
<dbReference type="EC" id="2.7.13.3" evidence="3"/>
<dbReference type="OrthoDB" id="84942at2"/>
<dbReference type="CDD" id="cd00082">
    <property type="entry name" value="HisKA"/>
    <property type="match status" value="1"/>
</dbReference>
<dbReference type="InterPro" id="IPR003594">
    <property type="entry name" value="HATPase_dom"/>
</dbReference>
<keyword evidence="8" id="KW-1133">Transmembrane helix</keyword>
<keyword evidence="5" id="KW-0808">Transferase</keyword>
<proteinExistence type="predicted"/>